<keyword evidence="3" id="KW-1185">Reference proteome</keyword>
<dbReference type="EMBL" id="JBHUKU010000024">
    <property type="protein sequence ID" value="MFD2464102.1"/>
    <property type="molecule type" value="Genomic_DNA"/>
</dbReference>
<gene>
    <name evidence="2" type="ORF">ACFSYJ_36175</name>
</gene>
<evidence type="ECO:0008006" key="4">
    <source>
        <dbReference type="Google" id="ProtNLM"/>
    </source>
</evidence>
<feature type="transmembrane region" description="Helical" evidence="1">
    <location>
        <begin position="229"/>
        <end position="250"/>
    </location>
</feature>
<evidence type="ECO:0000256" key="1">
    <source>
        <dbReference type="SAM" id="Phobius"/>
    </source>
</evidence>
<protein>
    <recommendedName>
        <fullName evidence="4">Integral membrane protein</fullName>
    </recommendedName>
</protein>
<reference evidence="3" key="1">
    <citation type="journal article" date="2019" name="Int. J. Syst. Evol. Microbiol.">
        <title>The Global Catalogue of Microorganisms (GCM) 10K type strain sequencing project: providing services to taxonomists for standard genome sequencing and annotation.</title>
        <authorList>
            <consortium name="The Broad Institute Genomics Platform"/>
            <consortium name="The Broad Institute Genome Sequencing Center for Infectious Disease"/>
            <person name="Wu L."/>
            <person name="Ma J."/>
        </authorList>
    </citation>
    <scope>NUCLEOTIDE SEQUENCE [LARGE SCALE GENOMIC DNA]</scope>
    <source>
        <strain evidence="3">CGMCC 4.7643</strain>
    </source>
</reference>
<keyword evidence="1" id="KW-0472">Membrane</keyword>
<keyword evidence="1" id="KW-1133">Transmembrane helix</keyword>
<comment type="caution">
    <text evidence="2">The sequence shown here is derived from an EMBL/GenBank/DDBJ whole genome shotgun (WGS) entry which is preliminary data.</text>
</comment>
<proteinExistence type="predicted"/>
<feature type="transmembrane region" description="Helical" evidence="1">
    <location>
        <begin position="196"/>
        <end position="217"/>
    </location>
</feature>
<evidence type="ECO:0000313" key="2">
    <source>
        <dbReference type="EMBL" id="MFD2464102.1"/>
    </source>
</evidence>
<name>A0ABW5GU93_9PSEU</name>
<organism evidence="2 3">
    <name type="scientific">Amycolatopsis samaneae</name>
    <dbReference type="NCBI Taxonomy" id="664691"/>
    <lineage>
        <taxon>Bacteria</taxon>
        <taxon>Bacillati</taxon>
        <taxon>Actinomycetota</taxon>
        <taxon>Actinomycetes</taxon>
        <taxon>Pseudonocardiales</taxon>
        <taxon>Pseudonocardiaceae</taxon>
        <taxon>Amycolatopsis</taxon>
    </lineage>
</organism>
<evidence type="ECO:0000313" key="3">
    <source>
        <dbReference type="Proteomes" id="UP001597419"/>
    </source>
</evidence>
<dbReference type="Proteomes" id="UP001597419">
    <property type="component" value="Unassembled WGS sequence"/>
</dbReference>
<feature type="transmembrane region" description="Helical" evidence="1">
    <location>
        <begin position="337"/>
        <end position="358"/>
    </location>
</feature>
<sequence>MTTGTLTAAKPVRVPTRTALSRLRAVLLAGTLVMLVTSVLAVRNVLDTAEVVRDRTTQAVLETAAARNALISADNAAITSFYSGDSQLAGPGREYENQMTVASQSLARVAEFNQAGEAGASALEVVEGLVAAYSGSIGQADAHYRRGGGALIGTADLWYASRLLHELVGVLTDLQTLQRQALDRQIAADGMSQGVLPLWLLPPATLLVLLVLTQVFLGRRFRRVLNVPLIAASLLTIGIVAALGWTLVLAQRLDEVRDRTDVLLADRQADIVALDARGKAMLVALLKEKCGYCGVSVDTFVAGAPRGDAVPGDPARITEGASEVATLAGSATRTGGLPVFVSAAALADGVLILLGLYARIDEYRYRA</sequence>
<keyword evidence="1" id="KW-0812">Transmembrane</keyword>
<accession>A0ABW5GU93</accession>
<dbReference type="RefSeq" id="WP_345407622.1">
    <property type="nucleotide sequence ID" value="NZ_BAABHG010000023.1"/>
</dbReference>